<dbReference type="SUPFAM" id="SSF55874">
    <property type="entry name" value="ATPase domain of HSP90 chaperone/DNA topoisomerase II/histidine kinase"/>
    <property type="match status" value="1"/>
</dbReference>
<dbReference type="Pfam" id="PF02518">
    <property type="entry name" value="HATPase_c"/>
    <property type="match status" value="1"/>
</dbReference>
<evidence type="ECO:0000256" key="4">
    <source>
        <dbReference type="ARBA" id="ARBA00022679"/>
    </source>
</evidence>
<evidence type="ECO:0000256" key="2">
    <source>
        <dbReference type="ARBA" id="ARBA00012438"/>
    </source>
</evidence>
<dbReference type="CDD" id="cd00082">
    <property type="entry name" value="HisKA"/>
    <property type="match status" value="1"/>
</dbReference>
<dbReference type="Pfam" id="PF08447">
    <property type="entry name" value="PAS_3"/>
    <property type="match status" value="1"/>
</dbReference>
<dbReference type="SUPFAM" id="SSF47384">
    <property type="entry name" value="Homodimeric domain of signal transducing histidine kinase"/>
    <property type="match status" value="1"/>
</dbReference>
<dbReference type="Gene3D" id="1.10.287.130">
    <property type="match status" value="1"/>
</dbReference>
<dbReference type="PRINTS" id="PR00344">
    <property type="entry name" value="BCTRLSENSOR"/>
</dbReference>
<dbReference type="CDD" id="cd00156">
    <property type="entry name" value="REC"/>
    <property type="match status" value="2"/>
</dbReference>
<dbReference type="SMART" id="SM00448">
    <property type="entry name" value="REC"/>
    <property type="match status" value="1"/>
</dbReference>
<evidence type="ECO:0000259" key="7">
    <source>
        <dbReference type="PROSITE" id="PS50110"/>
    </source>
</evidence>
<evidence type="ECO:0000259" key="9">
    <source>
        <dbReference type="PROSITE" id="PS50113"/>
    </source>
</evidence>
<dbReference type="SUPFAM" id="SSF55785">
    <property type="entry name" value="PYP-like sensor domain (PAS domain)"/>
    <property type="match status" value="1"/>
</dbReference>
<dbReference type="PROSITE" id="PS50109">
    <property type="entry name" value="HIS_KIN"/>
    <property type="match status" value="1"/>
</dbReference>
<dbReference type="Gene3D" id="3.30.450.20">
    <property type="entry name" value="PAS domain"/>
    <property type="match status" value="1"/>
</dbReference>
<evidence type="ECO:0000259" key="8">
    <source>
        <dbReference type="PROSITE" id="PS50112"/>
    </source>
</evidence>
<dbReference type="InterPro" id="IPR004358">
    <property type="entry name" value="Sig_transdc_His_kin-like_C"/>
</dbReference>
<dbReference type="CDD" id="cd00130">
    <property type="entry name" value="PAS"/>
    <property type="match status" value="1"/>
</dbReference>
<dbReference type="GO" id="GO:0000155">
    <property type="term" value="F:phosphorelay sensor kinase activity"/>
    <property type="evidence" value="ECO:0007669"/>
    <property type="project" value="InterPro"/>
</dbReference>
<dbReference type="InterPro" id="IPR003594">
    <property type="entry name" value="HATPase_dom"/>
</dbReference>
<dbReference type="PROSITE" id="PS50112">
    <property type="entry name" value="PAS"/>
    <property type="match status" value="1"/>
</dbReference>
<dbReference type="NCBIfam" id="TIGR00229">
    <property type="entry name" value="sensory_box"/>
    <property type="match status" value="1"/>
</dbReference>
<feature type="domain" description="PAS" evidence="8">
    <location>
        <begin position="143"/>
        <end position="200"/>
    </location>
</feature>
<dbReference type="InterPro" id="IPR003661">
    <property type="entry name" value="HisK_dim/P_dom"/>
</dbReference>
<organism evidence="10">
    <name type="scientific">hydrothermal vent metagenome</name>
    <dbReference type="NCBI Taxonomy" id="652676"/>
    <lineage>
        <taxon>unclassified sequences</taxon>
        <taxon>metagenomes</taxon>
        <taxon>ecological metagenomes</taxon>
    </lineage>
</organism>
<evidence type="ECO:0000259" key="6">
    <source>
        <dbReference type="PROSITE" id="PS50109"/>
    </source>
</evidence>
<dbReference type="PANTHER" id="PTHR43304:SF1">
    <property type="entry name" value="PAC DOMAIN-CONTAINING PROTEIN"/>
    <property type="match status" value="1"/>
</dbReference>
<keyword evidence="4" id="KW-0808">Transferase</keyword>
<feature type="domain" description="Response regulatory" evidence="7">
    <location>
        <begin position="10"/>
        <end position="124"/>
    </location>
</feature>
<comment type="catalytic activity">
    <reaction evidence="1">
        <text>ATP + protein L-histidine = ADP + protein N-phospho-L-histidine.</text>
        <dbReference type="EC" id="2.7.13.3"/>
    </reaction>
</comment>
<dbReference type="SMART" id="SM00387">
    <property type="entry name" value="HATPase_c"/>
    <property type="match status" value="1"/>
</dbReference>
<dbReference type="SMART" id="SM00086">
    <property type="entry name" value="PAC"/>
    <property type="match status" value="1"/>
</dbReference>
<evidence type="ECO:0000256" key="5">
    <source>
        <dbReference type="ARBA" id="ARBA00022777"/>
    </source>
</evidence>
<dbReference type="InterPro" id="IPR005467">
    <property type="entry name" value="His_kinase_dom"/>
</dbReference>
<dbReference type="InterPro" id="IPR001789">
    <property type="entry name" value="Sig_transdc_resp-reg_receiver"/>
</dbReference>
<keyword evidence="5" id="KW-0418">Kinase</keyword>
<evidence type="ECO:0000256" key="1">
    <source>
        <dbReference type="ARBA" id="ARBA00000085"/>
    </source>
</evidence>
<protein>
    <recommendedName>
        <fullName evidence="2">histidine kinase</fullName>
        <ecNumber evidence="2">2.7.13.3</ecNumber>
    </recommendedName>
</protein>
<dbReference type="SUPFAM" id="SSF52172">
    <property type="entry name" value="CheY-like"/>
    <property type="match status" value="2"/>
</dbReference>
<dbReference type="EC" id="2.7.13.3" evidence="2"/>
<feature type="domain" description="PAC" evidence="9">
    <location>
        <begin position="219"/>
        <end position="271"/>
    </location>
</feature>
<dbReference type="InterPro" id="IPR013655">
    <property type="entry name" value="PAS_fold_3"/>
</dbReference>
<reference evidence="10" key="1">
    <citation type="submission" date="2018-06" db="EMBL/GenBank/DDBJ databases">
        <authorList>
            <person name="Zhirakovskaya E."/>
        </authorList>
    </citation>
    <scope>NUCLEOTIDE SEQUENCE</scope>
</reference>
<dbReference type="PROSITE" id="PS50113">
    <property type="entry name" value="PAC"/>
    <property type="match status" value="1"/>
</dbReference>
<evidence type="ECO:0000313" key="10">
    <source>
        <dbReference type="EMBL" id="VAX02129.1"/>
    </source>
</evidence>
<dbReference type="AlphaFoldDB" id="A0A3B1A8R0"/>
<dbReference type="Gene3D" id="3.30.565.10">
    <property type="entry name" value="Histidine kinase-like ATPase, C-terminal domain"/>
    <property type="match status" value="1"/>
</dbReference>
<dbReference type="InterPro" id="IPR001610">
    <property type="entry name" value="PAC"/>
</dbReference>
<dbReference type="Gene3D" id="3.40.50.2300">
    <property type="match status" value="2"/>
</dbReference>
<accession>A0A3B1A8R0</accession>
<dbReference type="EMBL" id="UOFS01000054">
    <property type="protein sequence ID" value="VAX02129.1"/>
    <property type="molecule type" value="Genomic_DNA"/>
</dbReference>
<sequence>MPESSIVLDSILIINSDINDALQLDKILQDYGYNVNIYRSCDDLGITLKTVKPTIVLLDFKTCLSENTLILESLNKLQKNLLSMVIIDNNDIDSATELFSVGVYDFINKPYIAENIKIRVKHCIDQSNLSREKNKIKKALETSEERFVRAIHGTNDGMWDWDIKTGEIFFSNRWKEMLGYFNSDFPSKYTDWRGLIHPDDSGKSLMLCLNLLDGTSGSIDFEYRLLTKENKYKWIHIRAMASYDKNNEVIFVSGSHSDISESKQTLFERQRLETQLRQSHKMKALGQLTSGIAHDFNNILASIMGYAELSKEFLLKDSDTRLRSYQDEILVAGSRARDLISQLLTYSRDSGGNSSKVLLQPLVKEVVKLLKSSFPTTIDIKLNIENELPSIVIDPIQIEQVIMNHCLNSKEAMEGKGKIKISLSYENIDSNHEKICASCNEIFDGSYVVFTIDDTGKGINSKSLNKIFDPYVTTKEFGDGPGMGLSVIHGIVHQYDGHICVDSIVGQGATFELYFPAVKKTKSSKVKNIPIVNASKKANILVVDDEKPVADYLGEYLKLHGYKTTVFTNSLEALDFIKNNPDKFDLLITDLTMPDLTGIELAKECSKFSQALSVIVCSGNNEKINDSKYKVKSIKEIIAKPFVGSQLLSTVANVLE</sequence>
<dbReference type="InterPro" id="IPR000014">
    <property type="entry name" value="PAS"/>
</dbReference>
<gene>
    <name evidence="10" type="ORF">MNBD_GAMMA22-403</name>
</gene>
<keyword evidence="3" id="KW-0597">Phosphoprotein</keyword>
<evidence type="ECO:0000256" key="3">
    <source>
        <dbReference type="ARBA" id="ARBA00022553"/>
    </source>
</evidence>
<dbReference type="PROSITE" id="PS50110">
    <property type="entry name" value="RESPONSE_REGULATORY"/>
    <property type="match status" value="2"/>
</dbReference>
<dbReference type="SMART" id="SM00388">
    <property type="entry name" value="HisKA"/>
    <property type="match status" value="1"/>
</dbReference>
<dbReference type="Pfam" id="PF00512">
    <property type="entry name" value="HisKA"/>
    <property type="match status" value="1"/>
</dbReference>
<dbReference type="InterPro" id="IPR036890">
    <property type="entry name" value="HATPase_C_sf"/>
</dbReference>
<name>A0A3B1A8R0_9ZZZZ</name>
<feature type="domain" description="Response regulatory" evidence="7">
    <location>
        <begin position="539"/>
        <end position="655"/>
    </location>
</feature>
<dbReference type="InterPro" id="IPR000700">
    <property type="entry name" value="PAS-assoc_C"/>
</dbReference>
<dbReference type="InterPro" id="IPR011006">
    <property type="entry name" value="CheY-like_superfamily"/>
</dbReference>
<feature type="domain" description="Histidine kinase" evidence="6">
    <location>
        <begin position="291"/>
        <end position="519"/>
    </location>
</feature>
<dbReference type="InterPro" id="IPR052162">
    <property type="entry name" value="Sensor_kinase/Photoreceptor"/>
</dbReference>
<dbReference type="InterPro" id="IPR035965">
    <property type="entry name" value="PAS-like_dom_sf"/>
</dbReference>
<dbReference type="InterPro" id="IPR036097">
    <property type="entry name" value="HisK_dim/P_sf"/>
</dbReference>
<proteinExistence type="predicted"/>
<dbReference type="Pfam" id="PF00072">
    <property type="entry name" value="Response_reg"/>
    <property type="match status" value="1"/>
</dbReference>
<dbReference type="PANTHER" id="PTHR43304">
    <property type="entry name" value="PHYTOCHROME-LIKE PROTEIN CPH1"/>
    <property type="match status" value="1"/>
</dbReference>